<sequence length="290" mass="31853">MKQMYYWTIMLLTRPFLIERVVAHVNQTMHQTAQQSEGLRPCALPDLSKTLVYACVNSAIKTIKLLEPLTQQPDLPGRLPLLINAAFHSALVVGFAHFGDLYLVFPLAKYIHVAHSILLKFADDPVASRNSTIIGYLMEVCQVHIEKRHAASMDVECEAIGKLFGQIDQRQSHDHPNSDRLKHAQKLGQGVIEEADAYRQPFGNGQPSGGGTLTQNTFTDNQMSNAMGDSGSIYGGSVVSQSPPQPVPGLEPFAPMPTVLDSSLLGNPQLFWLDFDNDISSLFTIIGPNS</sequence>
<dbReference type="STRING" id="1380566.A0A179FU89"/>
<comment type="caution">
    <text evidence="3">The sequence shown here is derived from an EMBL/GenBank/DDBJ whole genome shotgun (WGS) entry which is preliminary data.</text>
</comment>
<dbReference type="CDD" id="cd12148">
    <property type="entry name" value="fungal_TF_MHR"/>
    <property type="match status" value="1"/>
</dbReference>
<reference evidence="3 4" key="1">
    <citation type="journal article" date="2016" name="PLoS Pathog.">
        <title>Biosynthesis of antibiotic leucinostatins in bio-control fungus Purpureocillium lilacinum and their inhibition on phytophthora revealed by genome mining.</title>
        <authorList>
            <person name="Wang G."/>
            <person name="Liu Z."/>
            <person name="Lin R."/>
            <person name="Li E."/>
            <person name="Mao Z."/>
            <person name="Ling J."/>
            <person name="Yang Y."/>
            <person name="Yin W.B."/>
            <person name="Xie B."/>
        </authorList>
    </citation>
    <scope>NUCLEOTIDE SEQUENCE [LARGE SCALE GENOMIC DNA]</scope>
    <source>
        <strain evidence="3">170</strain>
    </source>
</reference>
<name>A0A179FU89_METCM</name>
<accession>A0A179FU89</accession>
<feature type="signal peptide" evidence="2">
    <location>
        <begin position="1"/>
        <end position="23"/>
    </location>
</feature>
<organism evidence="3 4">
    <name type="scientific">Pochonia chlamydosporia 170</name>
    <dbReference type="NCBI Taxonomy" id="1380566"/>
    <lineage>
        <taxon>Eukaryota</taxon>
        <taxon>Fungi</taxon>
        <taxon>Dikarya</taxon>
        <taxon>Ascomycota</taxon>
        <taxon>Pezizomycotina</taxon>
        <taxon>Sordariomycetes</taxon>
        <taxon>Hypocreomycetidae</taxon>
        <taxon>Hypocreales</taxon>
        <taxon>Clavicipitaceae</taxon>
        <taxon>Pochonia</taxon>
    </lineage>
</organism>
<keyword evidence="2" id="KW-0732">Signal</keyword>
<dbReference type="RefSeq" id="XP_018146076.1">
    <property type="nucleotide sequence ID" value="XM_018293688.1"/>
</dbReference>
<dbReference type="GeneID" id="28857682"/>
<evidence type="ECO:0000313" key="3">
    <source>
        <dbReference type="EMBL" id="OAQ69226.1"/>
    </source>
</evidence>
<gene>
    <name evidence="3" type="ORF">VFPPC_15935</name>
</gene>
<dbReference type="KEGG" id="pchm:VFPPC_15935"/>
<protein>
    <submittedName>
        <fullName evidence="3">C6 transcription factor</fullName>
    </submittedName>
</protein>
<dbReference type="Proteomes" id="UP000078397">
    <property type="component" value="Unassembled WGS sequence"/>
</dbReference>
<proteinExistence type="predicted"/>
<evidence type="ECO:0000256" key="2">
    <source>
        <dbReference type="SAM" id="SignalP"/>
    </source>
</evidence>
<dbReference type="OrthoDB" id="47007at2759"/>
<keyword evidence="4" id="KW-1185">Reference proteome</keyword>
<feature type="region of interest" description="Disordered" evidence="1">
    <location>
        <begin position="199"/>
        <end position="253"/>
    </location>
</feature>
<feature type="compositionally biased region" description="Polar residues" evidence="1">
    <location>
        <begin position="213"/>
        <end position="227"/>
    </location>
</feature>
<dbReference type="EMBL" id="LSBJ02000003">
    <property type="protein sequence ID" value="OAQ69226.1"/>
    <property type="molecule type" value="Genomic_DNA"/>
</dbReference>
<evidence type="ECO:0000256" key="1">
    <source>
        <dbReference type="SAM" id="MobiDB-lite"/>
    </source>
</evidence>
<feature type="chain" id="PRO_5008102018" evidence="2">
    <location>
        <begin position="24"/>
        <end position="290"/>
    </location>
</feature>
<evidence type="ECO:0000313" key="4">
    <source>
        <dbReference type="Proteomes" id="UP000078397"/>
    </source>
</evidence>
<dbReference type="AlphaFoldDB" id="A0A179FU89"/>